<feature type="chain" id="PRO_5043538978" evidence="1">
    <location>
        <begin position="17"/>
        <end position="120"/>
    </location>
</feature>
<protein>
    <submittedName>
        <fullName evidence="2">Uncharacterized protein</fullName>
    </submittedName>
</protein>
<dbReference type="EMBL" id="CAVLEF010000146">
    <property type="protein sequence ID" value="CAK1552529.1"/>
    <property type="molecule type" value="Genomic_DNA"/>
</dbReference>
<dbReference type="AlphaFoldDB" id="A0AAV1JSM7"/>
<dbReference type="SUPFAM" id="SSF100910">
    <property type="entry name" value="Chemosensory protein Csp2"/>
    <property type="match status" value="1"/>
</dbReference>
<evidence type="ECO:0000256" key="1">
    <source>
        <dbReference type="SAM" id="SignalP"/>
    </source>
</evidence>
<comment type="caution">
    <text evidence="2">The sequence shown here is derived from an EMBL/GenBank/DDBJ whole genome shotgun (WGS) entry which is preliminary data.</text>
</comment>
<keyword evidence="3" id="KW-1185">Reference proteome</keyword>
<dbReference type="InterPro" id="IPR036682">
    <property type="entry name" value="OS_D_A10/PebIII_sf"/>
</dbReference>
<organism evidence="2 3">
    <name type="scientific">Leptosia nina</name>
    <dbReference type="NCBI Taxonomy" id="320188"/>
    <lineage>
        <taxon>Eukaryota</taxon>
        <taxon>Metazoa</taxon>
        <taxon>Ecdysozoa</taxon>
        <taxon>Arthropoda</taxon>
        <taxon>Hexapoda</taxon>
        <taxon>Insecta</taxon>
        <taxon>Pterygota</taxon>
        <taxon>Neoptera</taxon>
        <taxon>Endopterygota</taxon>
        <taxon>Lepidoptera</taxon>
        <taxon>Glossata</taxon>
        <taxon>Ditrysia</taxon>
        <taxon>Papilionoidea</taxon>
        <taxon>Pieridae</taxon>
        <taxon>Pierinae</taxon>
        <taxon>Leptosia</taxon>
    </lineage>
</organism>
<dbReference type="Proteomes" id="UP001497472">
    <property type="component" value="Unassembled WGS sequence"/>
</dbReference>
<keyword evidence="1" id="KW-0732">Signal</keyword>
<proteinExistence type="predicted"/>
<sequence length="120" mass="14287">MKIFLVFSALLALAAAKYFTTGNDHLDVDEVMRHPDRIRKFVECFVDRAPCDALAESYKVIMPEAISTACRRCNDPQKHMWQRFLWGLRVHYPHYYEAYRQKYDPKNIYMDDMERAVADF</sequence>
<dbReference type="Pfam" id="PF03392">
    <property type="entry name" value="OS-D"/>
    <property type="match status" value="1"/>
</dbReference>
<reference evidence="2 3" key="1">
    <citation type="submission" date="2023-11" db="EMBL/GenBank/DDBJ databases">
        <authorList>
            <person name="Okamura Y."/>
        </authorList>
    </citation>
    <scope>NUCLEOTIDE SEQUENCE [LARGE SCALE GENOMIC DNA]</scope>
</reference>
<name>A0AAV1JSM7_9NEOP</name>
<gene>
    <name evidence="2" type="ORF">LNINA_LOCUS11569</name>
</gene>
<feature type="signal peptide" evidence="1">
    <location>
        <begin position="1"/>
        <end position="16"/>
    </location>
</feature>
<evidence type="ECO:0000313" key="2">
    <source>
        <dbReference type="EMBL" id="CAK1552529.1"/>
    </source>
</evidence>
<dbReference type="PANTHER" id="PTHR11257:SF13">
    <property type="entry name" value="GEO07322P1"/>
    <property type="match status" value="1"/>
</dbReference>
<dbReference type="InterPro" id="IPR005055">
    <property type="entry name" value="A10/PebIII"/>
</dbReference>
<dbReference type="Gene3D" id="1.10.2080.10">
    <property type="entry name" value="Insect odorant-binding protein A10/Ejaculatory bulb-specific protein 3"/>
    <property type="match status" value="1"/>
</dbReference>
<evidence type="ECO:0000313" key="3">
    <source>
        <dbReference type="Proteomes" id="UP001497472"/>
    </source>
</evidence>
<accession>A0AAV1JSM7</accession>
<dbReference type="PANTHER" id="PTHR11257">
    <property type="entry name" value="CHEMOSENSORY PROTEIN-RELATED"/>
    <property type="match status" value="1"/>
</dbReference>